<accession>A0A7R8CEF2</accession>
<reference evidence="1" key="1">
    <citation type="submission" date="2021-02" db="EMBL/GenBank/DDBJ databases">
        <authorList>
            <person name="Bekaert M."/>
        </authorList>
    </citation>
    <scope>NUCLEOTIDE SEQUENCE</scope>
    <source>
        <strain evidence="1">IoA-00</strain>
    </source>
</reference>
<sequence>MEIDQQPNSINAFTFAVSGKRHAVLMMISIEHDMKNIADMLKVAESFVCNVKHELMNQIMTLNLCLSEKKKHSKWFNPKQDEEFIDKLQNMVGNNSGQSMGALAM</sequence>
<dbReference type="EMBL" id="HG994589">
    <property type="protein sequence ID" value="CAF2794926.1"/>
    <property type="molecule type" value="Genomic_DNA"/>
</dbReference>
<dbReference type="Proteomes" id="UP000675881">
    <property type="component" value="Chromosome 10"/>
</dbReference>
<dbReference type="AlphaFoldDB" id="A0A7R8CEF2"/>
<gene>
    <name evidence="1" type="ORF">LSAA_2255</name>
</gene>
<organism evidence="1 2">
    <name type="scientific">Lepeophtheirus salmonis</name>
    <name type="common">Salmon louse</name>
    <name type="synonym">Caligus salmonis</name>
    <dbReference type="NCBI Taxonomy" id="72036"/>
    <lineage>
        <taxon>Eukaryota</taxon>
        <taxon>Metazoa</taxon>
        <taxon>Ecdysozoa</taxon>
        <taxon>Arthropoda</taxon>
        <taxon>Crustacea</taxon>
        <taxon>Multicrustacea</taxon>
        <taxon>Hexanauplia</taxon>
        <taxon>Copepoda</taxon>
        <taxon>Siphonostomatoida</taxon>
        <taxon>Caligidae</taxon>
        <taxon>Lepeophtheirus</taxon>
    </lineage>
</organism>
<evidence type="ECO:0000313" key="2">
    <source>
        <dbReference type="Proteomes" id="UP000675881"/>
    </source>
</evidence>
<proteinExistence type="predicted"/>
<name>A0A7R8CEF2_LEPSM</name>
<protein>
    <submittedName>
        <fullName evidence="1">(salmon louse) hypothetical protein</fullName>
    </submittedName>
</protein>
<evidence type="ECO:0000313" key="1">
    <source>
        <dbReference type="EMBL" id="CAF2794926.1"/>
    </source>
</evidence>
<keyword evidence="2" id="KW-1185">Reference proteome</keyword>